<dbReference type="GeneID" id="119638998"/>
<evidence type="ECO:0000256" key="1">
    <source>
        <dbReference type="SAM" id="MobiDB-lite"/>
    </source>
</evidence>
<protein>
    <submittedName>
        <fullName evidence="3">Uncharacterized protein LOC119638998</fullName>
    </submittedName>
</protein>
<dbReference type="Proteomes" id="UP000092443">
    <property type="component" value="Unplaced"/>
</dbReference>
<organism evidence="2 3">
    <name type="scientific">Glossina fuscipes</name>
    <dbReference type="NCBI Taxonomy" id="7396"/>
    <lineage>
        <taxon>Eukaryota</taxon>
        <taxon>Metazoa</taxon>
        <taxon>Ecdysozoa</taxon>
        <taxon>Arthropoda</taxon>
        <taxon>Hexapoda</taxon>
        <taxon>Insecta</taxon>
        <taxon>Pterygota</taxon>
        <taxon>Neoptera</taxon>
        <taxon>Endopterygota</taxon>
        <taxon>Diptera</taxon>
        <taxon>Brachycera</taxon>
        <taxon>Muscomorpha</taxon>
        <taxon>Hippoboscoidea</taxon>
        <taxon>Glossinidae</taxon>
        <taxon>Glossina</taxon>
    </lineage>
</organism>
<accession>A0A9C5Z1C8</accession>
<feature type="region of interest" description="Disordered" evidence="1">
    <location>
        <begin position="66"/>
        <end position="85"/>
    </location>
</feature>
<dbReference type="KEGG" id="gfs:119638998"/>
<name>A0A9C5Z1C8_9MUSC</name>
<reference evidence="3" key="1">
    <citation type="submission" date="2025-08" db="UniProtKB">
        <authorList>
            <consortium name="RefSeq"/>
        </authorList>
    </citation>
    <scope>IDENTIFICATION</scope>
    <source>
        <tissue evidence="3">Whole body pupa</tissue>
    </source>
</reference>
<dbReference type="AlphaFoldDB" id="A0A9C5Z1C8"/>
<evidence type="ECO:0000313" key="3">
    <source>
        <dbReference type="RefSeq" id="XP_037892101.1"/>
    </source>
</evidence>
<proteinExistence type="predicted"/>
<evidence type="ECO:0000313" key="2">
    <source>
        <dbReference type="Proteomes" id="UP000092443"/>
    </source>
</evidence>
<gene>
    <name evidence="3" type="primary">LOC119638998</name>
</gene>
<dbReference type="RefSeq" id="XP_037892101.1">
    <property type="nucleotide sequence ID" value="XM_038036173.1"/>
</dbReference>
<sequence>MTTTKKTIVDIFEDFSTSPFNSPVVSPESKLRNLERSPLFVLPKKPKKNHSRQFIEKAKSALLYDRTPERKASDRGYDDTEKEDTNNVNQSKLFLKFVKRQHLS</sequence>
<keyword evidence="2" id="KW-1185">Reference proteome</keyword>